<accession>A0ABV3S8B9</accession>
<keyword evidence="3" id="KW-1185">Reference proteome</keyword>
<comment type="caution">
    <text evidence="2">The sequence shown here is derived from an EMBL/GenBank/DDBJ whole genome shotgun (WGS) entry which is preliminary data.</text>
</comment>
<gene>
    <name evidence="2" type="ORF">V6X64_03135</name>
</gene>
<sequence length="76" mass="7895">MTSLIYNRSVWLALLLGVLGGVRIWVMASTGVAALPHILAALTLLIPGVFFGVALRSPWPAAAGLLGVVVIELSLS</sequence>
<dbReference type="RefSeq" id="WP_367966471.1">
    <property type="nucleotide sequence ID" value="NZ_JBAKFI010000004.1"/>
</dbReference>
<evidence type="ECO:0000256" key="1">
    <source>
        <dbReference type="SAM" id="Phobius"/>
    </source>
</evidence>
<feature type="transmembrane region" description="Helical" evidence="1">
    <location>
        <begin position="33"/>
        <end position="53"/>
    </location>
</feature>
<proteinExistence type="predicted"/>
<reference evidence="2 3" key="1">
    <citation type="submission" date="2024-02" db="EMBL/GenBank/DDBJ databases">
        <title>New especies of Spiribacter isolated from saline water.</title>
        <authorList>
            <person name="Leon M.J."/>
            <person name="De La Haba R."/>
            <person name="Sanchez-Porro C."/>
            <person name="Ventosa A."/>
        </authorList>
    </citation>
    <scope>NUCLEOTIDE SEQUENCE [LARGE SCALE GENOMIC DNA]</scope>
    <source>
        <strain evidence="3">ag22IC4-227</strain>
    </source>
</reference>
<protein>
    <recommendedName>
        <fullName evidence="4">DUF4126 domain-containing protein</fullName>
    </recommendedName>
</protein>
<keyword evidence="1" id="KW-0812">Transmembrane</keyword>
<keyword evidence="1" id="KW-1133">Transmembrane helix</keyword>
<dbReference type="Proteomes" id="UP001556653">
    <property type="component" value="Unassembled WGS sequence"/>
</dbReference>
<keyword evidence="1" id="KW-0472">Membrane</keyword>
<feature type="transmembrane region" description="Helical" evidence="1">
    <location>
        <begin position="6"/>
        <end position="26"/>
    </location>
</feature>
<evidence type="ECO:0000313" key="2">
    <source>
        <dbReference type="EMBL" id="MEX0385989.1"/>
    </source>
</evidence>
<evidence type="ECO:0000313" key="3">
    <source>
        <dbReference type="Proteomes" id="UP001556653"/>
    </source>
</evidence>
<organism evidence="2 3">
    <name type="scientific">Spiribacter onubensis</name>
    <dbReference type="NCBI Taxonomy" id="3122420"/>
    <lineage>
        <taxon>Bacteria</taxon>
        <taxon>Pseudomonadati</taxon>
        <taxon>Pseudomonadota</taxon>
        <taxon>Gammaproteobacteria</taxon>
        <taxon>Chromatiales</taxon>
        <taxon>Ectothiorhodospiraceae</taxon>
        <taxon>Spiribacter</taxon>
    </lineage>
</organism>
<evidence type="ECO:0008006" key="4">
    <source>
        <dbReference type="Google" id="ProtNLM"/>
    </source>
</evidence>
<name>A0ABV3S8B9_9GAMM</name>
<dbReference type="EMBL" id="JBAKFJ010000001">
    <property type="protein sequence ID" value="MEX0385989.1"/>
    <property type="molecule type" value="Genomic_DNA"/>
</dbReference>